<reference evidence="7" key="1">
    <citation type="submission" date="2018-05" db="EMBL/GenBank/DDBJ databases">
        <authorList>
            <person name="Lanie J.A."/>
            <person name="Ng W.-L."/>
            <person name="Kazmierczak K.M."/>
            <person name="Andrzejewski T.M."/>
            <person name="Davidsen T.M."/>
            <person name="Wayne K.J."/>
            <person name="Tettelin H."/>
            <person name="Glass J.I."/>
            <person name="Rusch D."/>
            <person name="Podicherti R."/>
            <person name="Tsui H.-C.T."/>
            <person name="Winkler M.E."/>
        </authorList>
    </citation>
    <scope>NUCLEOTIDE SEQUENCE</scope>
</reference>
<evidence type="ECO:0000313" key="7">
    <source>
        <dbReference type="EMBL" id="SVD44266.1"/>
    </source>
</evidence>
<gene>
    <name evidence="7" type="ORF">METZ01_LOCUS397120</name>
</gene>
<keyword evidence="2" id="KW-0285">Flavoprotein</keyword>
<evidence type="ECO:0000256" key="3">
    <source>
        <dbReference type="ARBA" id="ARBA00022827"/>
    </source>
</evidence>
<name>A0A382VCJ6_9ZZZZ</name>
<dbReference type="Gene3D" id="3.50.50.60">
    <property type="entry name" value="FAD/NAD(P)-binding domain"/>
    <property type="match status" value="2"/>
</dbReference>
<keyword evidence="3" id="KW-0274">FAD</keyword>
<dbReference type="SUPFAM" id="SSF51905">
    <property type="entry name" value="FAD/NAD(P)-binding domain"/>
    <property type="match status" value="1"/>
</dbReference>
<comment type="cofactor">
    <cofactor evidence="1">
        <name>FAD</name>
        <dbReference type="ChEBI" id="CHEBI:57692"/>
    </cofactor>
</comment>
<evidence type="ECO:0000256" key="5">
    <source>
        <dbReference type="ARBA" id="ARBA00037941"/>
    </source>
</evidence>
<evidence type="ECO:0000256" key="1">
    <source>
        <dbReference type="ARBA" id="ARBA00001974"/>
    </source>
</evidence>
<evidence type="ECO:0000256" key="2">
    <source>
        <dbReference type="ARBA" id="ARBA00022630"/>
    </source>
</evidence>
<dbReference type="PANTHER" id="PTHR43104:SF4">
    <property type="entry name" value="L-2-HYDROXYGLUTARATE DEHYDROGENASE, MITOCHONDRIAL"/>
    <property type="match status" value="1"/>
</dbReference>
<protein>
    <recommendedName>
        <fullName evidence="6">FAD dependent oxidoreductase domain-containing protein</fullName>
    </recommendedName>
</protein>
<dbReference type="AlphaFoldDB" id="A0A382VCJ6"/>
<organism evidence="7">
    <name type="scientific">marine metagenome</name>
    <dbReference type="NCBI Taxonomy" id="408172"/>
    <lineage>
        <taxon>unclassified sequences</taxon>
        <taxon>metagenomes</taxon>
        <taxon>ecological metagenomes</taxon>
    </lineage>
</organism>
<accession>A0A382VCJ6</accession>
<dbReference type="EMBL" id="UINC01150941">
    <property type="protein sequence ID" value="SVD44266.1"/>
    <property type="molecule type" value="Genomic_DNA"/>
</dbReference>
<proteinExistence type="inferred from homology"/>
<feature type="domain" description="FAD dependent oxidoreductase" evidence="6">
    <location>
        <begin position="4"/>
        <end position="269"/>
    </location>
</feature>
<keyword evidence="4" id="KW-0560">Oxidoreductase</keyword>
<dbReference type="InterPro" id="IPR036188">
    <property type="entry name" value="FAD/NAD-bd_sf"/>
</dbReference>
<evidence type="ECO:0000259" key="6">
    <source>
        <dbReference type="Pfam" id="PF01266"/>
    </source>
</evidence>
<feature type="non-terminal residue" evidence="7">
    <location>
        <position position="269"/>
    </location>
</feature>
<dbReference type="GO" id="GO:0047545">
    <property type="term" value="F:(S)-2-hydroxyglutarate dehydrogenase activity"/>
    <property type="evidence" value="ECO:0007669"/>
    <property type="project" value="TreeGrafter"/>
</dbReference>
<sequence>MYNIVIIGAGVIGLSIAKAIGERTNDSVLIVEKEDSYGRGISSRNSEVIHSGIYYEPDSLKASYCKRGRELIYDFCSTNHVWMNKCGKLIVAKTHQIEDLEVLNENAKINGIRDVRIIDKKEIQHLEQNVDADLALYVGCAGIVSAHGLMTAFFKHSQTNDHDYLFKSRVVGAKQLSEGYELEIENANGEIEQVSCDWVINASGLESDLVAQMLGENFPSLKYSKGCYFKLGSKWRNVFKHLIYPLPDKALGSLGIHLTLDETQSVKLG</sequence>
<comment type="similarity">
    <text evidence="5">Belongs to the L2HGDH family.</text>
</comment>
<dbReference type="PANTHER" id="PTHR43104">
    <property type="entry name" value="L-2-HYDROXYGLUTARATE DEHYDROGENASE, MITOCHONDRIAL"/>
    <property type="match status" value="1"/>
</dbReference>
<evidence type="ECO:0000256" key="4">
    <source>
        <dbReference type="ARBA" id="ARBA00023002"/>
    </source>
</evidence>
<dbReference type="InterPro" id="IPR006076">
    <property type="entry name" value="FAD-dep_OxRdtase"/>
</dbReference>
<dbReference type="Pfam" id="PF01266">
    <property type="entry name" value="DAO"/>
    <property type="match status" value="1"/>
</dbReference>